<feature type="compositionally biased region" description="Basic and acidic residues" evidence="1">
    <location>
        <begin position="59"/>
        <end position="84"/>
    </location>
</feature>
<dbReference type="VEuPathDB" id="FungiDB:MAPG_04160"/>
<dbReference type="PANTHER" id="PTHR34776">
    <property type="entry name" value="F17F16.3 PROTEIN"/>
    <property type="match status" value="1"/>
</dbReference>
<proteinExistence type="predicted"/>
<sequence length="392" mass="42782">MARTTKPAGSAASKTSTGEKRKSEPEDDGGPISKRTRASRGRRESPESPTTAGNGGPDGKSRQDRDGTRESKGGSKGPRGDWKKTRGGSGTKSRTRRISATSTGDGDDAPQILEKGIIYFFFRGRVRDKTADGADEKAPSSVDDVARSHIALRPFRSDKQATDNIADSARLLAVPKKFLPRTGRDRFMAMVEKGPTDIATLRDTLRGSDHETKTRGARHQPAAAPLAEGVYVMTSTGRESHLAYIVTLPEDLGEVQKAMGLKERGSFIISTKNPKNDGPPNARFPQKPEYPDEVMKDFGSLRWLPSQPRHLDYPNTQLLLIGESSGLEKATGVKRKKGEDGGDESSEAGETLEELEDEDTKRMRHLAGDQSDAIFADLQLRADEYPKLKTTF</sequence>
<dbReference type="EMBL" id="ADBL01000986">
    <property type="status" value="NOT_ANNOTATED_CDS"/>
    <property type="molecule type" value="Genomic_DNA"/>
</dbReference>
<reference evidence="2" key="1">
    <citation type="submission" date="2010-05" db="EMBL/GenBank/DDBJ databases">
        <title>The Genome Sequence of Magnaporthe poae strain ATCC 64411.</title>
        <authorList>
            <consortium name="The Broad Institute Genome Sequencing Platform"/>
            <consortium name="Broad Institute Genome Sequencing Center for Infectious Disease"/>
            <person name="Ma L.-J."/>
            <person name="Dead R."/>
            <person name="Young S."/>
            <person name="Zeng Q."/>
            <person name="Koehrsen M."/>
            <person name="Alvarado L."/>
            <person name="Berlin A."/>
            <person name="Chapman S.B."/>
            <person name="Chen Z."/>
            <person name="Freedman E."/>
            <person name="Gellesch M."/>
            <person name="Goldberg J."/>
            <person name="Griggs A."/>
            <person name="Gujja S."/>
            <person name="Heilman E.R."/>
            <person name="Heiman D."/>
            <person name="Hepburn T."/>
            <person name="Howarth C."/>
            <person name="Jen D."/>
            <person name="Larson L."/>
            <person name="Mehta T."/>
            <person name="Neiman D."/>
            <person name="Pearson M."/>
            <person name="Roberts A."/>
            <person name="Saif S."/>
            <person name="Shea T."/>
            <person name="Shenoy N."/>
            <person name="Sisk P."/>
            <person name="Stolte C."/>
            <person name="Sykes S."/>
            <person name="Walk T."/>
            <person name="White J."/>
            <person name="Yandava C."/>
            <person name="Haas B."/>
            <person name="Nusbaum C."/>
            <person name="Birren B."/>
        </authorList>
    </citation>
    <scope>NUCLEOTIDE SEQUENCE</scope>
    <source>
        <strain evidence="2">ATCC 64411</strain>
    </source>
</reference>
<dbReference type="OMA" id="SHLAYIV"/>
<dbReference type="EnsemblFungi" id="MAPG_04160T0">
    <property type="protein sequence ID" value="MAPG_04160T0"/>
    <property type="gene ID" value="MAPG_04160"/>
</dbReference>
<reference evidence="4" key="2">
    <citation type="submission" date="2010-05" db="EMBL/GenBank/DDBJ databases">
        <title>The genome sequence of Magnaporthe poae strain ATCC 64411.</title>
        <authorList>
            <person name="Ma L.-J."/>
            <person name="Dead R."/>
            <person name="Young S."/>
            <person name="Zeng Q."/>
            <person name="Koehrsen M."/>
            <person name="Alvarado L."/>
            <person name="Berlin A."/>
            <person name="Chapman S.B."/>
            <person name="Chen Z."/>
            <person name="Freedman E."/>
            <person name="Gellesch M."/>
            <person name="Goldberg J."/>
            <person name="Griggs A."/>
            <person name="Gujja S."/>
            <person name="Heilman E.R."/>
            <person name="Heiman D."/>
            <person name="Hepburn T."/>
            <person name="Howarth C."/>
            <person name="Jen D."/>
            <person name="Larson L."/>
            <person name="Mehta T."/>
            <person name="Neiman D."/>
            <person name="Pearson M."/>
            <person name="Roberts A."/>
            <person name="Saif S."/>
            <person name="Shea T."/>
            <person name="Shenoy N."/>
            <person name="Sisk P."/>
            <person name="Stolte C."/>
            <person name="Sykes S."/>
            <person name="Walk T."/>
            <person name="White J."/>
            <person name="Yandava C."/>
            <person name="Haas B."/>
            <person name="Nusbaum C."/>
            <person name="Birren B."/>
        </authorList>
    </citation>
    <scope>NUCLEOTIDE SEQUENCE [LARGE SCALE GENOMIC DNA]</scope>
    <source>
        <strain evidence="4">ATCC 64411 / 73-15</strain>
    </source>
</reference>
<feature type="region of interest" description="Disordered" evidence="1">
    <location>
        <begin position="328"/>
        <end position="360"/>
    </location>
</feature>
<organism evidence="3 4">
    <name type="scientific">Magnaporthiopsis poae (strain ATCC 64411 / 73-15)</name>
    <name type="common">Kentucky bluegrass fungus</name>
    <name type="synonym">Magnaporthe poae</name>
    <dbReference type="NCBI Taxonomy" id="644358"/>
    <lineage>
        <taxon>Eukaryota</taxon>
        <taxon>Fungi</taxon>
        <taxon>Dikarya</taxon>
        <taxon>Ascomycota</taxon>
        <taxon>Pezizomycotina</taxon>
        <taxon>Sordariomycetes</taxon>
        <taxon>Sordariomycetidae</taxon>
        <taxon>Magnaporthales</taxon>
        <taxon>Magnaporthaceae</taxon>
        <taxon>Magnaporthiopsis</taxon>
    </lineage>
</organism>
<dbReference type="Proteomes" id="UP000011715">
    <property type="component" value="Unassembled WGS sequence"/>
</dbReference>
<feature type="region of interest" description="Disordered" evidence="1">
    <location>
        <begin position="1"/>
        <end position="110"/>
    </location>
</feature>
<protein>
    <recommendedName>
        <fullName evidence="5">BTB domain transcription factor</fullName>
    </recommendedName>
</protein>
<evidence type="ECO:0000256" key="1">
    <source>
        <dbReference type="SAM" id="MobiDB-lite"/>
    </source>
</evidence>
<dbReference type="OrthoDB" id="1028014at2759"/>
<dbReference type="PANTHER" id="PTHR34776:SF1">
    <property type="entry name" value="F17F16.3 PROTEIN"/>
    <property type="match status" value="1"/>
</dbReference>
<reference evidence="3" key="5">
    <citation type="submission" date="2015-06" db="UniProtKB">
        <authorList>
            <consortium name="EnsemblFungi"/>
        </authorList>
    </citation>
    <scope>IDENTIFICATION</scope>
    <source>
        <strain evidence="3">ATCC 64411</strain>
    </source>
</reference>
<dbReference type="AlphaFoldDB" id="A0A0C4DVZ2"/>
<dbReference type="STRING" id="644358.A0A0C4DVZ2"/>
<keyword evidence="4" id="KW-1185">Reference proteome</keyword>
<feature type="region of interest" description="Disordered" evidence="1">
    <location>
        <begin position="269"/>
        <end position="290"/>
    </location>
</feature>
<accession>A0A0C4DVZ2</accession>
<dbReference type="eggNOG" id="ENOG502S2IV">
    <property type="taxonomic scope" value="Eukaryota"/>
</dbReference>
<feature type="compositionally biased region" description="Acidic residues" evidence="1">
    <location>
        <begin position="341"/>
        <end position="358"/>
    </location>
</feature>
<evidence type="ECO:0000313" key="4">
    <source>
        <dbReference type="Proteomes" id="UP000011715"/>
    </source>
</evidence>
<evidence type="ECO:0000313" key="3">
    <source>
        <dbReference type="EnsemblFungi" id="MAPG_04160T0"/>
    </source>
</evidence>
<evidence type="ECO:0008006" key="5">
    <source>
        <dbReference type="Google" id="ProtNLM"/>
    </source>
</evidence>
<evidence type="ECO:0000313" key="2">
    <source>
        <dbReference type="EMBL" id="KLU85129.1"/>
    </source>
</evidence>
<reference evidence="3" key="4">
    <citation type="journal article" date="2015" name="G3 (Bethesda)">
        <title>Genome sequences of three phytopathogenic species of the Magnaporthaceae family of fungi.</title>
        <authorList>
            <person name="Okagaki L.H."/>
            <person name="Nunes C.C."/>
            <person name="Sailsbery J."/>
            <person name="Clay B."/>
            <person name="Brown D."/>
            <person name="John T."/>
            <person name="Oh Y."/>
            <person name="Young N."/>
            <person name="Fitzgerald M."/>
            <person name="Haas B.J."/>
            <person name="Zeng Q."/>
            <person name="Young S."/>
            <person name="Adiconis X."/>
            <person name="Fan L."/>
            <person name="Levin J.Z."/>
            <person name="Mitchell T.K."/>
            <person name="Okubara P.A."/>
            <person name="Farman M.L."/>
            <person name="Kohn L.M."/>
            <person name="Birren B."/>
            <person name="Ma L.-J."/>
            <person name="Dean R.A."/>
        </authorList>
    </citation>
    <scope>NUCLEOTIDE SEQUENCE</scope>
    <source>
        <strain evidence="3">ATCC 64411 / 73-15</strain>
    </source>
</reference>
<dbReference type="EMBL" id="GL876968">
    <property type="protein sequence ID" value="KLU85129.1"/>
    <property type="molecule type" value="Genomic_DNA"/>
</dbReference>
<reference evidence="2" key="3">
    <citation type="submission" date="2011-03" db="EMBL/GenBank/DDBJ databases">
        <title>Annotation of Magnaporthe poae ATCC 64411.</title>
        <authorList>
            <person name="Ma L.-J."/>
            <person name="Dead R."/>
            <person name="Young S.K."/>
            <person name="Zeng Q."/>
            <person name="Gargeya S."/>
            <person name="Fitzgerald M."/>
            <person name="Haas B."/>
            <person name="Abouelleil A."/>
            <person name="Alvarado L."/>
            <person name="Arachchi H.M."/>
            <person name="Berlin A."/>
            <person name="Brown A."/>
            <person name="Chapman S.B."/>
            <person name="Chen Z."/>
            <person name="Dunbar C."/>
            <person name="Freedman E."/>
            <person name="Gearin G."/>
            <person name="Gellesch M."/>
            <person name="Goldberg J."/>
            <person name="Griggs A."/>
            <person name="Gujja S."/>
            <person name="Heiman D."/>
            <person name="Howarth C."/>
            <person name="Larson L."/>
            <person name="Lui A."/>
            <person name="MacDonald P.J.P."/>
            <person name="Mehta T."/>
            <person name="Montmayeur A."/>
            <person name="Murphy C."/>
            <person name="Neiman D."/>
            <person name="Pearson M."/>
            <person name="Priest M."/>
            <person name="Roberts A."/>
            <person name="Saif S."/>
            <person name="Shea T."/>
            <person name="Shenoy N."/>
            <person name="Sisk P."/>
            <person name="Stolte C."/>
            <person name="Sykes S."/>
            <person name="Yandava C."/>
            <person name="Wortman J."/>
            <person name="Nusbaum C."/>
            <person name="Birren B."/>
        </authorList>
    </citation>
    <scope>NUCLEOTIDE SEQUENCE</scope>
    <source>
        <strain evidence="2">ATCC 64411</strain>
    </source>
</reference>
<name>A0A0C4DVZ2_MAGP6</name>
<gene>
    <name evidence="2" type="ORF">MAPG_04160</name>
</gene>